<protein>
    <recommendedName>
        <fullName evidence="2">CAAX prenyl protease 2/Lysostaphin resistance protein A-like domain-containing protein</fullName>
    </recommendedName>
</protein>
<keyword evidence="1" id="KW-0472">Membrane</keyword>
<feature type="transmembrane region" description="Helical" evidence="1">
    <location>
        <begin position="240"/>
        <end position="258"/>
    </location>
</feature>
<sequence>MEIIDAVPENEVTPVKHYPTLLQSLGLIGIWLIASIAVALVLTLFLDITSGIGLFLFYTISMSIVVFAGFALRKNYTLELTGFPITIAIIGALLMIPLHIAIDPIVALFPVPESLKNIMEGIYENPAASIATIAIAAPLLEEILFRGIILHGLLKNYSAGIAIAFSSLLFALIHGNVAQGLGAFLMGLFMGWIYWKTKSLYLPIILHFVNNTVSCVGMFIVPQEQIDSTLIDIVANDQLYYALVIGSILFCGVSVLFIQKKYFAESKLSDI</sequence>
<dbReference type="GO" id="GO:0080120">
    <property type="term" value="P:CAAX-box protein maturation"/>
    <property type="evidence" value="ECO:0007669"/>
    <property type="project" value="UniProtKB-ARBA"/>
</dbReference>
<comment type="caution">
    <text evidence="3">The sequence shown here is derived from an EMBL/GenBank/DDBJ whole genome shotgun (WGS) entry which is preliminary data.</text>
</comment>
<name>A0A401UCL3_9BACT</name>
<evidence type="ECO:0000313" key="4">
    <source>
        <dbReference type="Proteomes" id="UP000288227"/>
    </source>
</evidence>
<dbReference type="PANTHER" id="PTHR36435:SF1">
    <property type="entry name" value="CAAX AMINO TERMINAL PROTEASE FAMILY PROTEIN"/>
    <property type="match status" value="1"/>
</dbReference>
<keyword evidence="1" id="KW-1133">Transmembrane helix</keyword>
<keyword evidence="4" id="KW-1185">Reference proteome</keyword>
<organism evidence="3 4">
    <name type="scientific">Chryseotalea sanaruensis</name>
    <dbReference type="NCBI Taxonomy" id="2482724"/>
    <lineage>
        <taxon>Bacteria</taxon>
        <taxon>Pseudomonadati</taxon>
        <taxon>Bacteroidota</taxon>
        <taxon>Cytophagia</taxon>
        <taxon>Cytophagales</taxon>
        <taxon>Chryseotaleaceae</taxon>
        <taxon>Chryseotalea</taxon>
    </lineage>
</organism>
<feature type="transmembrane region" description="Helical" evidence="1">
    <location>
        <begin position="152"/>
        <end position="171"/>
    </location>
</feature>
<dbReference type="PANTHER" id="PTHR36435">
    <property type="entry name" value="SLR1288 PROTEIN"/>
    <property type="match status" value="1"/>
</dbReference>
<dbReference type="Proteomes" id="UP000288227">
    <property type="component" value="Unassembled WGS sequence"/>
</dbReference>
<dbReference type="AlphaFoldDB" id="A0A401UCL3"/>
<reference evidence="3 4" key="1">
    <citation type="submission" date="2018-11" db="EMBL/GenBank/DDBJ databases">
        <title>Chryseotalea sanarue gen. nov., sp., nov., a member of the family Cytophagaceae, isolated from a brackish lake in Hamamatsu Japan.</title>
        <authorList>
            <person name="Maejima Y."/>
            <person name="Iino T."/>
            <person name="Muraguchi Y."/>
            <person name="Fukuda K."/>
            <person name="Ohkuma M."/>
            <person name="Moriuchi R."/>
            <person name="Dohra H."/>
            <person name="Kimbara K."/>
            <person name="Shintani M."/>
        </authorList>
    </citation>
    <scope>NUCLEOTIDE SEQUENCE [LARGE SCALE GENOMIC DNA]</scope>
    <source>
        <strain evidence="3 4">Ys</strain>
    </source>
</reference>
<feature type="transmembrane region" description="Helical" evidence="1">
    <location>
        <begin position="25"/>
        <end position="46"/>
    </location>
</feature>
<dbReference type="Pfam" id="PF02517">
    <property type="entry name" value="Rce1-like"/>
    <property type="match status" value="1"/>
</dbReference>
<proteinExistence type="predicted"/>
<evidence type="ECO:0000259" key="2">
    <source>
        <dbReference type="Pfam" id="PF02517"/>
    </source>
</evidence>
<keyword evidence="1" id="KW-0812">Transmembrane</keyword>
<feature type="transmembrane region" description="Helical" evidence="1">
    <location>
        <begin position="52"/>
        <end position="71"/>
    </location>
</feature>
<feature type="transmembrane region" description="Helical" evidence="1">
    <location>
        <begin position="83"/>
        <end position="102"/>
    </location>
</feature>
<accession>A0A401UCL3</accession>
<gene>
    <name evidence="3" type="ORF">SanaruYs_28600</name>
</gene>
<feature type="transmembrane region" description="Helical" evidence="1">
    <location>
        <begin position="200"/>
        <end position="220"/>
    </location>
</feature>
<feature type="domain" description="CAAX prenyl protease 2/Lysostaphin resistance protein A-like" evidence="2">
    <location>
        <begin position="126"/>
        <end position="213"/>
    </location>
</feature>
<dbReference type="EMBL" id="BHXQ01000005">
    <property type="protein sequence ID" value="GCC52623.1"/>
    <property type="molecule type" value="Genomic_DNA"/>
</dbReference>
<dbReference type="OrthoDB" id="158986at2"/>
<feature type="transmembrane region" description="Helical" evidence="1">
    <location>
        <begin position="177"/>
        <end position="195"/>
    </location>
</feature>
<dbReference type="GO" id="GO:0004175">
    <property type="term" value="F:endopeptidase activity"/>
    <property type="evidence" value="ECO:0007669"/>
    <property type="project" value="UniProtKB-ARBA"/>
</dbReference>
<feature type="transmembrane region" description="Helical" evidence="1">
    <location>
        <begin position="122"/>
        <end position="140"/>
    </location>
</feature>
<dbReference type="InterPro" id="IPR003675">
    <property type="entry name" value="Rce1/LyrA-like_dom"/>
</dbReference>
<dbReference type="InterPro" id="IPR052710">
    <property type="entry name" value="CAAX_protease"/>
</dbReference>
<evidence type="ECO:0000313" key="3">
    <source>
        <dbReference type="EMBL" id="GCC52623.1"/>
    </source>
</evidence>
<evidence type="ECO:0000256" key="1">
    <source>
        <dbReference type="SAM" id="Phobius"/>
    </source>
</evidence>
<dbReference type="RefSeq" id="WP_127123280.1">
    <property type="nucleotide sequence ID" value="NZ_BHXQ01000005.1"/>
</dbReference>